<proteinExistence type="predicted"/>
<keyword evidence="1" id="KW-0812">Transmembrane</keyword>
<dbReference type="STRING" id="740709.A10D4_13258"/>
<dbReference type="EMBL" id="AMRG01000033">
    <property type="protein sequence ID" value="EKE79068.1"/>
    <property type="molecule type" value="Genomic_DNA"/>
</dbReference>
<reference evidence="2 3" key="1">
    <citation type="journal article" date="2012" name="J. Bacteriol.">
        <title>Genome Sequence of Idiomarina xiamenensis Type Strain 10-D-4.</title>
        <authorList>
            <person name="Lai Q."/>
            <person name="Wang L."/>
            <person name="Wang W."/>
            <person name="Shao Z."/>
        </authorList>
    </citation>
    <scope>NUCLEOTIDE SEQUENCE [LARGE SCALE GENOMIC DNA]</scope>
    <source>
        <strain evidence="2 3">10-D-4</strain>
    </source>
</reference>
<feature type="transmembrane region" description="Helical" evidence="1">
    <location>
        <begin position="12"/>
        <end position="31"/>
    </location>
</feature>
<evidence type="ECO:0000256" key="1">
    <source>
        <dbReference type="SAM" id="Phobius"/>
    </source>
</evidence>
<evidence type="ECO:0000313" key="3">
    <source>
        <dbReference type="Proteomes" id="UP000014115"/>
    </source>
</evidence>
<protein>
    <submittedName>
        <fullName evidence="2">Uncharacterized protein</fullName>
    </submittedName>
</protein>
<gene>
    <name evidence="2" type="ORF">A10D4_13258</name>
</gene>
<sequence length="250" mass="29074">MKFLKQYQPELFGVIVAVSLLNIWYLVSITVEEAVLPKSYDYFINGLTVLVGAFIGSFSAFWLKSSEEKRKEDSRKSQALNEALFTIYQQLNSIAQYRKLMAEATTDHERAFQLPAIKGSSYSSLKLRVNDDLMYLLDVDASLLMELSIEQERFELAMLAIENRNDLLVREIQPLLSRYKHDNKRDLDEGDYEAHLEPRLYLGGIQAAQHMYYHVNESRQSLREVFQRLRALAVKLFPDGRFIDIQFDTQ</sequence>
<comment type="caution">
    <text evidence="2">The sequence shown here is derived from an EMBL/GenBank/DDBJ whole genome shotgun (WGS) entry which is preliminary data.</text>
</comment>
<dbReference type="OrthoDB" id="7069086at2"/>
<dbReference type="Proteomes" id="UP000014115">
    <property type="component" value="Unassembled WGS sequence"/>
</dbReference>
<keyword evidence="3" id="KW-1185">Reference proteome</keyword>
<name>K2JUA5_9GAMM</name>
<dbReference type="PATRIC" id="fig|740709.3.peg.2664"/>
<organism evidence="2 3">
    <name type="scientific">Idiomarina xiamenensis 10-D-4</name>
    <dbReference type="NCBI Taxonomy" id="740709"/>
    <lineage>
        <taxon>Bacteria</taxon>
        <taxon>Pseudomonadati</taxon>
        <taxon>Pseudomonadota</taxon>
        <taxon>Gammaproteobacteria</taxon>
        <taxon>Alteromonadales</taxon>
        <taxon>Idiomarinaceae</taxon>
        <taxon>Idiomarina</taxon>
    </lineage>
</organism>
<dbReference type="eggNOG" id="ENOG5033INJ">
    <property type="taxonomic scope" value="Bacteria"/>
</dbReference>
<keyword evidence="1" id="KW-0472">Membrane</keyword>
<feature type="transmembrane region" description="Helical" evidence="1">
    <location>
        <begin position="43"/>
        <end position="63"/>
    </location>
</feature>
<dbReference type="RefSeq" id="WP_008490096.1">
    <property type="nucleotide sequence ID" value="NZ_AMRG01000033.1"/>
</dbReference>
<accession>K2JUA5</accession>
<dbReference type="AlphaFoldDB" id="K2JUA5"/>
<keyword evidence="1" id="KW-1133">Transmembrane helix</keyword>
<evidence type="ECO:0000313" key="2">
    <source>
        <dbReference type="EMBL" id="EKE79068.1"/>
    </source>
</evidence>